<dbReference type="Pfam" id="PF13387">
    <property type="entry name" value="Lnb_N"/>
    <property type="match status" value="1"/>
</dbReference>
<protein>
    <submittedName>
        <fullName evidence="5">Uncharacterized protein</fullName>
    </submittedName>
</protein>
<feature type="transmembrane region" description="Helical" evidence="1">
    <location>
        <begin position="274"/>
        <end position="293"/>
    </location>
</feature>
<keyword evidence="1" id="KW-0812">Transmembrane</keyword>
<keyword evidence="6" id="KW-1185">Reference proteome</keyword>
<evidence type="ECO:0000313" key="6">
    <source>
        <dbReference type="Proteomes" id="UP000030152"/>
    </source>
</evidence>
<name>A0A0A2M479_9FLAO</name>
<feature type="transmembrane region" description="Helical" evidence="1">
    <location>
        <begin position="327"/>
        <end position="344"/>
    </location>
</feature>
<dbReference type="Pfam" id="PF25221">
    <property type="entry name" value="5TMH_Lnb"/>
    <property type="match status" value="1"/>
</dbReference>
<evidence type="ECO:0000259" key="3">
    <source>
        <dbReference type="Pfam" id="PF13387"/>
    </source>
</evidence>
<evidence type="ECO:0000313" key="5">
    <source>
        <dbReference type="EMBL" id="KGO87462.1"/>
    </source>
</evidence>
<feature type="chain" id="PRO_5001990872" evidence="2">
    <location>
        <begin position="24"/>
        <end position="381"/>
    </location>
</feature>
<keyword evidence="2" id="KW-0732">Signal</keyword>
<evidence type="ECO:0000259" key="4">
    <source>
        <dbReference type="Pfam" id="PF25221"/>
    </source>
</evidence>
<evidence type="ECO:0000256" key="2">
    <source>
        <dbReference type="SAM" id="SignalP"/>
    </source>
</evidence>
<feature type="transmembrane region" description="Helical" evidence="1">
    <location>
        <begin position="350"/>
        <end position="368"/>
    </location>
</feature>
<accession>A0A0A2M479</accession>
<dbReference type="Proteomes" id="UP000030152">
    <property type="component" value="Unassembled WGS sequence"/>
</dbReference>
<dbReference type="OrthoDB" id="319167at2"/>
<organism evidence="5 6">
    <name type="scientific">Flavobacterium rivuli WB 3.3-2 = DSM 21788</name>
    <dbReference type="NCBI Taxonomy" id="1121895"/>
    <lineage>
        <taxon>Bacteria</taxon>
        <taxon>Pseudomonadati</taxon>
        <taxon>Bacteroidota</taxon>
        <taxon>Flavobacteriia</taxon>
        <taxon>Flavobacteriales</taxon>
        <taxon>Flavobacteriaceae</taxon>
        <taxon>Flavobacterium</taxon>
    </lineage>
</organism>
<dbReference type="eggNOG" id="ENOG502Z87C">
    <property type="taxonomic scope" value="Bacteria"/>
</dbReference>
<comment type="caution">
    <text evidence="5">The sequence shown here is derived from an EMBL/GenBank/DDBJ whole genome shotgun (WGS) entry which is preliminary data.</text>
</comment>
<dbReference type="AlphaFoldDB" id="A0A0A2M479"/>
<dbReference type="RefSeq" id="WP_020213549.1">
    <property type="nucleotide sequence ID" value="NZ_JRLX01000005.1"/>
</dbReference>
<dbReference type="STRING" id="1121895.GCA_000378485_02382"/>
<dbReference type="EMBL" id="JRLX01000005">
    <property type="protein sequence ID" value="KGO87462.1"/>
    <property type="molecule type" value="Genomic_DNA"/>
</dbReference>
<feature type="domain" description="Lnb-like transmembrane" evidence="4">
    <location>
        <begin position="267"/>
        <end position="370"/>
    </location>
</feature>
<feature type="signal peptide" evidence="2">
    <location>
        <begin position="1"/>
        <end position="23"/>
    </location>
</feature>
<gene>
    <name evidence="5" type="ORF">Q765_07290</name>
</gene>
<dbReference type="InterPro" id="IPR025178">
    <property type="entry name" value="Lnb_N"/>
</dbReference>
<sequence length="381" mass="44001">MRSTTVLLASFFIILFSSFKSFAQVPLSESATISLLTCGPGEELYSVFGHTALRVHDPLHGVDVVYNYGTFDFDTPNFYLRFIKGDLQYFVSTSSYQDFVYTYQYYNRDLYEQQLNLSAEQKQAIATDLSTTLLSDKRFYTYKYFERNCTTMVADVLNAQVPGKISMKNKDEGKTYRKIVIEYLHNSFYENLGISLIFGYRTDRPMERLFLPQQLLEGVNNTKINSQPLSQPTVTVIKSTAQEQTSLWNNYYTYAAVCLLLMIASRNKVIQRSLLAIFGLFGVFFTFVGLYSYHTEISHNYNVLLINPLFLILLYFIFTNNIKAKKVVVYLCFLCLAVYIVFMLNKPHLIIVLPLIALITILLLRTIMSRFNILPVQLIKK</sequence>
<dbReference type="InterPro" id="IPR057436">
    <property type="entry name" value="5TMH_Lnb"/>
</dbReference>
<feature type="transmembrane region" description="Helical" evidence="1">
    <location>
        <begin position="299"/>
        <end position="318"/>
    </location>
</feature>
<keyword evidence="1" id="KW-0472">Membrane</keyword>
<reference evidence="5 6" key="1">
    <citation type="submission" date="2013-09" db="EMBL/GenBank/DDBJ databases">
        <authorList>
            <person name="Zeng Z."/>
            <person name="Chen C."/>
        </authorList>
    </citation>
    <scope>NUCLEOTIDE SEQUENCE [LARGE SCALE GENOMIC DNA]</scope>
    <source>
        <strain evidence="5 6">WB 3.3-2</strain>
    </source>
</reference>
<evidence type="ECO:0000256" key="1">
    <source>
        <dbReference type="SAM" id="Phobius"/>
    </source>
</evidence>
<proteinExistence type="predicted"/>
<keyword evidence="1" id="KW-1133">Transmembrane helix</keyword>
<feature type="domain" description="Lnb N-terminal periplasmic" evidence="3">
    <location>
        <begin position="29"/>
        <end position="168"/>
    </location>
</feature>